<dbReference type="Proteomes" id="UP000886523">
    <property type="component" value="Unassembled WGS sequence"/>
</dbReference>
<dbReference type="EMBL" id="MU129347">
    <property type="protein sequence ID" value="KAF9503490.1"/>
    <property type="molecule type" value="Genomic_DNA"/>
</dbReference>
<sequence>MSKIILSVFMLKSILEFRRASCLKVRHHFTDEAILTLCNTSVQDTINSLGAGADEKTTAIGSRSPKRLRTLRNNYTPSGPESWGPYLRLYEATTVYLTTFREHAKGNVAFGKHEQSELRGDLAFRTLPPRGSGSGSFVPSVVSDLVGVSASPGPIETINRLAYSVCGRPMENFSECNQKQSVPSRA</sequence>
<comment type="caution">
    <text evidence="1">The sequence shown here is derived from an EMBL/GenBank/DDBJ whole genome shotgun (WGS) entry which is preliminary data.</text>
</comment>
<keyword evidence="2" id="KW-1185">Reference proteome</keyword>
<gene>
    <name evidence="1" type="ORF">BS47DRAFT_1402354</name>
</gene>
<organism evidence="1 2">
    <name type="scientific">Hydnum rufescens UP504</name>
    <dbReference type="NCBI Taxonomy" id="1448309"/>
    <lineage>
        <taxon>Eukaryota</taxon>
        <taxon>Fungi</taxon>
        <taxon>Dikarya</taxon>
        <taxon>Basidiomycota</taxon>
        <taxon>Agaricomycotina</taxon>
        <taxon>Agaricomycetes</taxon>
        <taxon>Cantharellales</taxon>
        <taxon>Hydnaceae</taxon>
        <taxon>Hydnum</taxon>
    </lineage>
</organism>
<accession>A0A9P6ADS3</accession>
<evidence type="ECO:0000313" key="2">
    <source>
        <dbReference type="Proteomes" id="UP000886523"/>
    </source>
</evidence>
<name>A0A9P6ADS3_9AGAM</name>
<dbReference type="AlphaFoldDB" id="A0A9P6ADS3"/>
<evidence type="ECO:0000313" key="1">
    <source>
        <dbReference type="EMBL" id="KAF9503490.1"/>
    </source>
</evidence>
<protein>
    <submittedName>
        <fullName evidence="1">Uncharacterized protein</fullName>
    </submittedName>
</protein>
<proteinExistence type="predicted"/>
<reference evidence="1" key="1">
    <citation type="journal article" date="2020" name="Nat. Commun.">
        <title>Large-scale genome sequencing of mycorrhizal fungi provides insights into the early evolution of symbiotic traits.</title>
        <authorList>
            <person name="Miyauchi S."/>
            <person name="Kiss E."/>
            <person name="Kuo A."/>
            <person name="Drula E."/>
            <person name="Kohler A."/>
            <person name="Sanchez-Garcia M."/>
            <person name="Morin E."/>
            <person name="Andreopoulos B."/>
            <person name="Barry K.W."/>
            <person name="Bonito G."/>
            <person name="Buee M."/>
            <person name="Carver A."/>
            <person name="Chen C."/>
            <person name="Cichocki N."/>
            <person name="Clum A."/>
            <person name="Culley D."/>
            <person name="Crous P.W."/>
            <person name="Fauchery L."/>
            <person name="Girlanda M."/>
            <person name="Hayes R.D."/>
            <person name="Keri Z."/>
            <person name="LaButti K."/>
            <person name="Lipzen A."/>
            <person name="Lombard V."/>
            <person name="Magnuson J."/>
            <person name="Maillard F."/>
            <person name="Murat C."/>
            <person name="Nolan M."/>
            <person name="Ohm R.A."/>
            <person name="Pangilinan J."/>
            <person name="Pereira M.F."/>
            <person name="Perotto S."/>
            <person name="Peter M."/>
            <person name="Pfister S."/>
            <person name="Riley R."/>
            <person name="Sitrit Y."/>
            <person name="Stielow J.B."/>
            <person name="Szollosi G."/>
            <person name="Zifcakova L."/>
            <person name="Stursova M."/>
            <person name="Spatafora J.W."/>
            <person name="Tedersoo L."/>
            <person name="Vaario L.M."/>
            <person name="Yamada A."/>
            <person name="Yan M."/>
            <person name="Wang P."/>
            <person name="Xu J."/>
            <person name="Bruns T."/>
            <person name="Baldrian P."/>
            <person name="Vilgalys R."/>
            <person name="Dunand C."/>
            <person name="Henrissat B."/>
            <person name="Grigoriev I.V."/>
            <person name="Hibbett D."/>
            <person name="Nagy L.G."/>
            <person name="Martin F.M."/>
        </authorList>
    </citation>
    <scope>NUCLEOTIDE SEQUENCE</scope>
    <source>
        <strain evidence="1">UP504</strain>
    </source>
</reference>